<dbReference type="OrthoDB" id="4368991at2759"/>
<protein>
    <recommendedName>
        <fullName evidence="5">Extracellular membrane protein CFEM domain-containing protein</fullName>
    </recommendedName>
</protein>
<evidence type="ECO:0000256" key="2">
    <source>
        <dbReference type="SAM" id="SignalP"/>
    </source>
</evidence>
<feature type="chain" id="PRO_5024853561" description="Extracellular membrane protein CFEM domain-containing protein" evidence="2">
    <location>
        <begin position="20"/>
        <end position="172"/>
    </location>
</feature>
<dbReference type="EMBL" id="ML732487">
    <property type="protein sequence ID" value="KAB8067447.1"/>
    <property type="molecule type" value="Genomic_DNA"/>
</dbReference>
<evidence type="ECO:0000313" key="3">
    <source>
        <dbReference type="EMBL" id="KAB8067447.1"/>
    </source>
</evidence>
<proteinExistence type="predicted"/>
<evidence type="ECO:0008006" key="5">
    <source>
        <dbReference type="Google" id="ProtNLM"/>
    </source>
</evidence>
<gene>
    <name evidence="3" type="ORF">BDV29DRAFT_186162</name>
</gene>
<evidence type="ECO:0000313" key="4">
    <source>
        <dbReference type="Proteomes" id="UP000326565"/>
    </source>
</evidence>
<sequence length="172" mass="17993">MTILKTLLLATILSLAATATETNCPAGWLPNTFHGTKCCSGNMVIDEQGAYCCVNDMRPYKEALTNTAKRYTTAMITAETNWSTVDNSCIAKVRFTASDYSAQVSSASRKAEATPTNASTSEITSMSTIDSGASSVTSTQTSTPTSNGAMPRATAEEVVLGGAAFAASLFML</sequence>
<keyword evidence="4" id="KW-1185">Reference proteome</keyword>
<dbReference type="Proteomes" id="UP000326565">
    <property type="component" value="Unassembled WGS sequence"/>
</dbReference>
<reference evidence="3 4" key="1">
    <citation type="submission" date="2019-04" db="EMBL/GenBank/DDBJ databases">
        <title>Friends and foes A comparative genomics study of 23 Aspergillus species from section Flavi.</title>
        <authorList>
            <consortium name="DOE Joint Genome Institute"/>
            <person name="Kjaerbolling I."/>
            <person name="Vesth T."/>
            <person name="Frisvad J.C."/>
            <person name="Nybo J.L."/>
            <person name="Theobald S."/>
            <person name="Kildgaard S."/>
            <person name="Isbrandt T."/>
            <person name="Kuo A."/>
            <person name="Sato A."/>
            <person name="Lyhne E.K."/>
            <person name="Kogle M.E."/>
            <person name="Wiebenga A."/>
            <person name="Kun R.S."/>
            <person name="Lubbers R.J."/>
            <person name="Makela M.R."/>
            <person name="Barry K."/>
            <person name="Chovatia M."/>
            <person name="Clum A."/>
            <person name="Daum C."/>
            <person name="Haridas S."/>
            <person name="He G."/>
            <person name="LaButti K."/>
            <person name="Lipzen A."/>
            <person name="Mondo S."/>
            <person name="Riley R."/>
            <person name="Salamov A."/>
            <person name="Simmons B.A."/>
            <person name="Magnuson J.K."/>
            <person name="Henrissat B."/>
            <person name="Mortensen U.H."/>
            <person name="Larsen T.O."/>
            <person name="Devries R.P."/>
            <person name="Grigoriev I.V."/>
            <person name="Machida M."/>
            <person name="Baker S.E."/>
            <person name="Andersen M.R."/>
        </authorList>
    </citation>
    <scope>NUCLEOTIDE SEQUENCE [LARGE SCALE GENOMIC DNA]</scope>
    <source>
        <strain evidence="3 4">CBS 151.66</strain>
    </source>
</reference>
<feature type="compositionally biased region" description="Polar residues" evidence="1">
    <location>
        <begin position="106"/>
        <end position="133"/>
    </location>
</feature>
<dbReference type="AlphaFoldDB" id="A0A5N5WIK9"/>
<name>A0A5N5WIK9_9EURO</name>
<keyword evidence="2" id="KW-0732">Signal</keyword>
<organism evidence="3 4">
    <name type="scientific">Aspergillus leporis</name>
    <dbReference type="NCBI Taxonomy" id="41062"/>
    <lineage>
        <taxon>Eukaryota</taxon>
        <taxon>Fungi</taxon>
        <taxon>Dikarya</taxon>
        <taxon>Ascomycota</taxon>
        <taxon>Pezizomycotina</taxon>
        <taxon>Eurotiomycetes</taxon>
        <taxon>Eurotiomycetidae</taxon>
        <taxon>Eurotiales</taxon>
        <taxon>Aspergillaceae</taxon>
        <taxon>Aspergillus</taxon>
        <taxon>Aspergillus subgen. Circumdati</taxon>
    </lineage>
</organism>
<evidence type="ECO:0000256" key="1">
    <source>
        <dbReference type="SAM" id="MobiDB-lite"/>
    </source>
</evidence>
<accession>A0A5N5WIK9</accession>
<feature type="compositionally biased region" description="Low complexity" evidence="1">
    <location>
        <begin position="134"/>
        <end position="146"/>
    </location>
</feature>
<feature type="signal peptide" evidence="2">
    <location>
        <begin position="1"/>
        <end position="19"/>
    </location>
</feature>
<feature type="region of interest" description="Disordered" evidence="1">
    <location>
        <begin position="106"/>
        <end position="151"/>
    </location>
</feature>